<protein>
    <submittedName>
        <fullName evidence="2">Uncharacterized protein</fullName>
    </submittedName>
</protein>
<feature type="region of interest" description="Disordered" evidence="1">
    <location>
        <begin position="768"/>
        <end position="1000"/>
    </location>
</feature>
<feature type="compositionally biased region" description="Polar residues" evidence="1">
    <location>
        <begin position="527"/>
        <end position="540"/>
    </location>
</feature>
<sequence>MNPLDTPASEWSHQTLAALEGKQAQESALSGREQAAAILAQKQQQSAHAPPTVDQQLAQSSAPVIPTREPVVEAIPAVAVIEQPVPSLHTTAHGVPHVPEGMPISATAQTGGFAEPRLSEVKAVPAAIVGDTAVVAVPPVEEMTTTVPGKELKTVPDLSAKPEETIRRDLPLDNVSKPTHTPGFLDSGNRTLTGVTTPGMELPGGWGAVLKSQGAAAKPDTETSLSEDVTTALHEVGRTAFSVLPKSLVDKVSNHPSETTGTTGTALPSAQEVRETAGNVATTVGTTASNVGSQVYATTANIGSAIGGTTSQAATSAGETATQAGQTVRETTGHAAETLVQTGQGLVDQARHALENLHLPGFGTPVGQQTSTSATTTSRGVSGTQQDSAVDQAKHIAQELLGTTQSKAEQAYNAVRGDTSGTTGAAGTGQAKSWRGTLEEYTERAATQVAEFGGHSVNPNVHDRAATSLPSQETTGAHPGEQSGGVGALPGSKFAEGVAILPEERAIDGGNTAQSYEGRGAAQIKTLSSTHEPSANTSNQTKHEGYAPAGPAMGSSSTPAYQQEAGHSHHGHGQETYEAPHRSLTEIIKDGANKHEHKAGYAPAGPAADLSGAHTRSSGGAPVSTTTNDKVVPSGSYELGSLSGEPKSSERNAAPGPAAGLDQPTTEDSTIRDVGTGTTKTSSSEHGGLSGALTQAVRGVSGATTTTTFAHAPSAGSGPNYDLAPPLGAIVGATPLSSHVQTDRSDNPVLPGNIPAAVTREPVAVAAPSESTAIAAEQSQGPSSRGSTYNSKDSDVVSPGSTLESEPTQGSAVNPALARVQAPKPDRVDSTASTTAIIHGKPGNPHHEKQPSARSSLAAVSEKALPHTPQTGDHQSTPTSHSTAANTATRAPGTETGAVGGKDMTTANSEPHKNVKEEFAAVGHGTLDKPASSAAAKEAPVTESSAIPGQGRTTGAAAATTAPTAEYVPSQHARTGSAGSSASKRSFLDKLKDKIHHKKH</sequence>
<feature type="compositionally biased region" description="Polar residues" evidence="1">
    <location>
        <begin position="676"/>
        <end position="685"/>
    </location>
</feature>
<feature type="compositionally biased region" description="Polar residues" evidence="1">
    <location>
        <begin position="868"/>
        <end position="889"/>
    </location>
</feature>
<gene>
    <name evidence="2" type="ORF">NliqN6_1066</name>
</gene>
<feature type="compositionally biased region" description="Polar residues" evidence="1">
    <location>
        <begin position="972"/>
        <end position="984"/>
    </location>
</feature>
<feature type="compositionally biased region" description="Polar residues" evidence="1">
    <location>
        <begin position="799"/>
        <end position="812"/>
    </location>
</feature>
<feature type="region of interest" description="Disordered" evidence="1">
    <location>
        <begin position="527"/>
        <end position="577"/>
    </location>
</feature>
<feature type="compositionally biased region" description="Low complexity" evidence="1">
    <location>
        <begin position="370"/>
        <end position="384"/>
    </location>
</feature>
<dbReference type="AlphaFoldDB" id="A0A8H3TQX8"/>
<comment type="caution">
    <text evidence="2">The sequence shown here is derived from an EMBL/GenBank/DDBJ whole genome shotgun (WGS) entry which is preliminary data.</text>
</comment>
<name>A0A8H3TQX8_9TREE</name>
<evidence type="ECO:0000256" key="1">
    <source>
        <dbReference type="SAM" id="MobiDB-lite"/>
    </source>
</evidence>
<dbReference type="Proteomes" id="UP000620104">
    <property type="component" value="Unassembled WGS sequence"/>
</dbReference>
<feature type="region of interest" description="Disordered" evidence="1">
    <location>
        <begin position="468"/>
        <end position="491"/>
    </location>
</feature>
<feature type="compositionally biased region" description="Low complexity" evidence="1">
    <location>
        <begin position="953"/>
        <end position="965"/>
    </location>
</feature>
<accession>A0A8H3TQX8</accession>
<dbReference type="EMBL" id="BLZA01000009">
    <property type="protein sequence ID" value="GHJ84664.1"/>
    <property type="molecule type" value="Genomic_DNA"/>
</dbReference>
<evidence type="ECO:0000313" key="2">
    <source>
        <dbReference type="EMBL" id="GHJ84664.1"/>
    </source>
</evidence>
<evidence type="ECO:0000313" key="3">
    <source>
        <dbReference type="Proteomes" id="UP000620104"/>
    </source>
</evidence>
<feature type="region of interest" description="Disordered" evidence="1">
    <location>
        <begin position="595"/>
        <end position="690"/>
    </location>
</feature>
<dbReference type="OrthoDB" id="2593594at2759"/>
<proteinExistence type="predicted"/>
<feature type="compositionally biased region" description="Polar residues" evidence="1">
    <location>
        <begin position="769"/>
        <end position="791"/>
    </location>
</feature>
<keyword evidence="3" id="KW-1185">Reference proteome</keyword>
<reference evidence="2" key="1">
    <citation type="submission" date="2020-07" db="EMBL/GenBank/DDBJ databases">
        <title>Draft Genome Sequence of a Deep-Sea Yeast, Naganishia (Cryptococcus) liquefaciens strain N6.</title>
        <authorList>
            <person name="Han Y.W."/>
            <person name="Kajitani R."/>
            <person name="Morimoto H."/>
            <person name="Parhat M."/>
            <person name="Tsubouchi H."/>
            <person name="Bakenova O."/>
            <person name="Ogata M."/>
            <person name="Argunhan B."/>
            <person name="Aoki R."/>
            <person name="Kajiwara S."/>
            <person name="Itoh T."/>
            <person name="Iwasaki H."/>
        </authorList>
    </citation>
    <scope>NUCLEOTIDE SEQUENCE</scope>
    <source>
        <strain evidence="2">N6</strain>
    </source>
</reference>
<feature type="compositionally biased region" description="Polar residues" evidence="1">
    <location>
        <begin position="614"/>
        <end position="629"/>
    </location>
</feature>
<feature type="compositionally biased region" description="Low complexity" evidence="1">
    <location>
        <begin position="634"/>
        <end position="645"/>
    </location>
</feature>
<feature type="compositionally biased region" description="Low complexity" evidence="1">
    <location>
        <begin position="929"/>
        <end position="939"/>
    </location>
</feature>
<feature type="compositionally biased region" description="Basic and acidic residues" evidence="1">
    <location>
        <begin position="910"/>
        <end position="919"/>
    </location>
</feature>
<feature type="region of interest" description="Disordered" evidence="1">
    <location>
        <begin position="358"/>
        <end position="391"/>
    </location>
</feature>
<organism evidence="2 3">
    <name type="scientific">Naganishia liquefaciens</name>
    <dbReference type="NCBI Taxonomy" id="104408"/>
    <lineage>
        <taxon>Eukaryota</taxon>
        <taxon>Fungi</taxon>
        <taxon>Dikarya</taxon>
        <taxon>Basidiomycota</taxon>
        <taxon>Agaricomycotina</taxon>
        <taxon>Tremellomycetes</taxon>
        <taxon>Filobasidiales</taxon>
        <taxon>Filobasidiaceae</taxon>
        <taxon>Naganishia</taxon>
    </lineage>
</organism>